<evidence type="ECO:0000259" key="9">
    <source>
        <dbReference type="Pfam" id="PF00482"/>
    </source>
</evidence>
<protein>
    <recommendedName>
        <fullName evidence="9">Type II secretion system protein GspF domain-containing protein</fullName>
    </recommendedName>
</protein>
<evidence type="ECO:0000256" key="5">
    <source>
        <dbReference type="ARBA" id="ARBA00022692"/>
    </source>
</evidence>
<dbReference type="PANTHER" id="PTHR30012">
    <property type="entry name" value="GENERAL SECRETION PATHWAY PROTEIN"/>
    <property type="match status" value="1"/>
</dbReference>
<dbReference type="PANTHER" id="PTHR30012:SF0">
    <property type="entry name" value="TYPE II SECRETION SYSTEM PROTEIN F-RELATED"/>
    <property type="match status" value="1"/>
</dbReference>
<proteinExistence type="inferred from homology"/>
<dbReference type="InterPro" id="IPR003004">
    <property type="entry name" value="GspF/PilC"/>
</dbReference>
<dbReference type="PRINTS" id="PR00812">
    <property type="entry name" value="BCTERIALGSPF"/>
</dbReference>
<reference evidence="10 11" key="1">
    <citation type="submission" date="2017-09" db="EMBL/GenBank/DDBJ databases">
        <title>Depth-based differentiation of microbial function through sediment-hosted aquifers and enrichment of novel symbionts in the deep terrestrial subsurface.</title>
        <authorList>
            <person name="Probst A.J."/>
            <person name="Ladd B."/>
            <person name="Jarett J.K."/>
            <person name="Geller-Mcgrath D.E."/>
            <person name="Sieber C.M."/>
            <person name="Emerson J.B."/>
            <person name="Anantharaman K."/>
            <person name="Thomas B.C."/>
            <person name="Malmstrom R."/>
            <person name="Stieglmeier M."/>
            <person name="Klingl A."/>
            <person name="Woyke T."/>
            <person name="Ryan C.M."/>
            <person name="Banfield J.F."/>
        </authorList>
    </citation>
    <scope>NUCLEOTIDE SEQUENCE [LARGE SCALE GENOMIC DNA]</scope>
    <source>
        <strain evidence="10">CG23_combo_of_CG06-09_8_20_14_all_42_19</strain>
    </source>
</reference>
<dbReference type="InterPro" id="IPR042094">
    <property type="entry name" value="T2SS_GspF_sf"/>
</dbReference>
<evidence type="ECO:0000256" key="4">
    <source>
        <dbReference type="ARBA" id="ARBA00022519"/>
    </source>
</evidence>
<comment type="caution">
    <text evidence="10">The sequence shown here is derived from an EMBL/GenBank/DDBJ whole genome shotgun (WGS) entry which is preliminary data.</text>
</comment>
<feature type="domain" description="Type II secretion system protein GspF" evidence="9">
    <location>
        <begin position="271"/>
        <end position="394"/>
    </location>
</feature>
<name>A0A2H0APZ7_9BACT</name>
<dbReference type="GO" id="GO:0005886">
    <property type="term" value="C:plasma membrane"/>
    <property type="evidence" value="ECO:0007669"/>
    <property type="project" value="UniProtKB-SubCell"/>
</dbReference>
<feature type="transmembrane region" description="Helical" evidence="8">
    <location>
        <begin position="375"/>
        <end position="396"/>
    </location>
</feature>
<keyword evidence="3" id="KW-1003">Cell membrane</keyword>
<dbReference type="Proteomes" id="UP000230007">
    <property type="component" value="Unassembled WGS sequence"/>
</dbReference>
<evidence type="ECO:0000313" key="10">
    <source>
        <dbReference type="EMBL" id="PIP46678.1"/>
    </source>
</evidence>
<evidence type="ECO:0000313" key="11">
    <source>
        <dbReference type="Proteomes" id="UP000230007"/>
    </source>
</evidence>
<dbReference type="AlphaFoldDB" id="A0A2H0APZ7"/>
<accession>A0A2H0APZ7</accession>
<gene>
    <name evidence="10" type="ORF">COX15_00035</name>
</gene>
<evidence type="ECO:0000256" key="8">
    <source>
        <dbReference type="SAM" id="Phobius"/>
    </source>
</evidence>
<feature type="transmembrane region" description="Helical" evidence="8">
    <location>
        <begin position="168"/>
        <end position="190"/>
    </location>
</feature>
<evidence type="ECO:0000256" key="2">
    <source>
        <dbReference type="ARBA" id="ARBA00005745"/>
    </source>
</evidence>
<dbReference type="Gene3D" id="1.20.81.30">
    <property type="entry name" value="Type II secretion system (T2SS), domain F"/>
    <property type="match status" value="2"/>
</dbReference>
<evidence type="ECO:0000256" key="6">
    <source>
        <dbReference type="ARBA" id="ARBA00022989"/>
    </source>
</evidence>
<dbReference type="InterPro" id="IPR018076">
    <property type="entry name" value="T2SS_GspF_dom"/>
</dbReference>
<evidence type="ECO:0000256" key="1">
    <source>
        <dbReference type="ARBA" id="ARBA00004429"/>
    </source>
</evidence>
<feature type="domain" description="Type II secretion system protein GspF" evidence="9">
    <location>
        <begin position="68"/>
        <end position="191"/>
    </location>
</feature>
<evidence type="ECO:0000256" key="7">
    <source>
        <dbReference type="ARBA" id="ARBA00023136"/>
    </source>
</evidence>
<keyword evidence="6 8" id="KW-1133">Transmembrane helix</keyword>
<dbReference type="FunFam" id="1.20.81.30:FF:000001">
    <property type="entry name" value="Type II secretion system protein F"/>
    <property type="match status" value="2"/>
</dbReference>
<comment type="similarity">
    <text evidence="2">Belongs to the GSP F family.</text>
</comment>
<dbReference type="Pfam" id="PF00482">
    <property type="entry name" value="T2SSF"/>
    <property type="match status" value="2"/>
</dbReference>
<sequence length="402" mass="44826">MKLRYKARTKDGQLQVGFIEAVTRESAVNALSTHNLFILSLEPAGKKHWYGNIFGFLDRVGARDLMIFTRQFATLLSAKIPLAESLRTLERQTRHTVLKSTTFEIISDIDAGLSLSQSLEKYSNIFSPFYINLIRSAEITGRMEEATGYLADYLEKEAILVGKVRNALIYPVIVVILFFIVAGVMATVVLPNIEPIFVESGVDIPVFTKVILVIGKFLANWWWAVILVIIATIVLIIDYFRTAEGKAVLDELILRTPIFGSLLKRLYVARFAEAVSILIKGGIPIAQTLEISSVTVGSVVYRDLLRDVAEGVRRGELVSQALSKNEEFFPPLVAQMVAIGESTGRLEELLERISLFYTREVDTLLNNLVELIQPVLMLVIGVLVGTLFASILVPIYNLVKTF</sequence>
<keyword evidence="5 8" id="KW-0812">Transmembrane</keyword>
<feature type="transmembrane region" description="Helical" evidence="8">
    <location>
        <begin position="221"/>
        <end position="240"/>
    </location>
</feature>
<organism evidence="10 11">
    <name type="scientific">Candidatus Colwellbacteria bacterium CG23_combo_of_CG06-09_8_20_14_all_42_19</name>
    <dbReference type="NCBI Taxonomy" id="1974541"/>
    <lineage>
        <taxon>Bacteria</taxon>
        <taxon>Candidatus Colwelliibacteriota</taxon>
    </lineage>
</organism>
<keyword evidence="4" id="KW-0997">Cell inner membrane</keyword>
<dbReference type="EMBL" id="PCSK01000001">
    <property type="protein sequence ID" value="PIP46678.1"/>
    <property type="molecule type" value="Genomic_DNA"/>
</dbReference>
<evidence type="ECO:0000256" key="3">
    <source>
        <dbReference type="ARBA" id="ARBA00022475"/>
    </source>
</evidence>
<comment type="subcellular location">
    <subcellularLocation>
        <location evidence="1">Cell inner membrane</location>
        <topology evidence="1">Multi-pass membrane protein</topology>
    </subcellularLocation>
</comment>
<keyword evidence="7 8" id="KW-0472">Membrane</keyword>